<accession>A0A9N9LC84</accession>
<keyword evidence="2" id="KW-1185">Reference proteome</keyword>
<reference evidence="1" key="1">
    <citation type="submission" date="2021-07" db="EMBL/GenBank/DDBJ databases">
        <authorList>
            <person name="Durling M."/>
        </authorList>
    </citation>
    <scope>NUCLEOTIDE SEQUENCE</scope>
</reference>
<comment type="caution">
    <text evidence="1">The sequence shown here is derived from an EMBL/GenBank/DDBJ whole genome shotgun (WGS) entry which is preliminary data.</text>
</comment>
<dbReference type="AlphaFoldDB" id="A0A9N9LC84"/>
<gene>
    <name evidence="1" type="ORF">HYALB_00002036</name>
</gene>
<dbReference type="EMBL" id="CAJVRM010000020">
    <property type="protein sequence ID" value="CAG8971453.1"/>
    <property type="molecule type" value="Genomic_DNA"/>
</dbReference>
<evidence type="ECO:0000313" key="1">
    <source>
        <dbReference type="EMBL" id="CAG8971453.1"/>
    </source>
</evidence>
<proteinExistence type="predicted"/>
<dbReference type="OrthoDB" id="3489571at2759"/>
<dbReference type="Proteomes" id="UP000701801">
    <property type="component" value="Unassembled WGS sequence"/>
</dbReference>
<evidence type="ECO:0000313" key="2">
    <source>
        <dbReference type="Proteomes" id="UP000701801"/>
    </source>
</evidence>
<protein>
    <submittedName>
        <fullName evidence="1">Uncharacterized protein</fullName>
    </submittedName>
</protein>
<name>A0A9N9LC84_9HELO</name>
<sequence length="117" mass="13152">MVCKKDVSLSNPTCHLSIVHETTVSNTTTHTWSQGMFDADSTQSACEEYLKRKTGSEKHDSCPDFTFVPAPSEDKIPYCESKNWHLGGNEFLAYCKQFGGDEAQDLDLSLSRKRFHA</sequence>
<organism evidence="1 2">
    <name type="scientific">Hymenoscyphus albidus</name>
    <dbReference type="NCBI Taxonomy" id="595503"/>
    <lineage>
        <taxon>Eukaryota</taxon>
        <taxon>Fungi</taxon>
        <taxon>Dikarya</taxon>
        <taxon>Ascomycota</taxon>
        <taxon>Pezizomycotina</taxon>
        <taxon>Leotiomycetes</taxon>
        <taxon>Helotiales</taxon>
        <taxon>Helotiaceae</taxon>
        <taxon>Hymenoscyphus</taxon>
    </lineage>
</organism>